<dbReference type="PROSITE" id="PS50217">
    <property type="entry name" value="BZIP"/>
    <property type="match status" value="1"/>
</dbReference>
<dbReference type="PANTHER" id="PTHR31189:SF7">
    <property type="entry name" value="OS03G0197300 PROTEIN"/>
    <property type="match status" value="1"/>
</dbReference>
<feature type="region of interest" description="Disordered" evidence="6">
    <location>
        <begin position="227"/>
        <end position="299"/>
    </location>
</feature>
<evidence type="ECO:0000256" key="1">
    <source>
        <dbReference type="ARBA" id="ARBA00004123"/>
    </source>
</evidence>
<dbReference type="InterPro" id="IPR012900">
    <property type="entry name" value="MFMR"/>
</dbReference>
<feature type="region of interest" description="Disordered" evidence="6">
    <location>
        <begin position="766"/>
        <end position="922"/>
    </location>
</feature>
<name>A0A7J7NI71_9MAGN</name>
<dbReference type="InterPro" id="IPR045314">
    <property type="entry name" value="bZIP_plant_GBF1"/>
</dbReference>
<dbReference type="CDD" id="cd02245">
    <property type="entry name" value="cupin_7S_vicilin-like_C"/>
    <property type="match status" value="1"/>
</dbReference>
<comment type="subcellular location">
    <subcellularLocation>
        <location evidence="1">Nucleus</location>
    </subcellularLocation>
</comment>
<dbReference type="Pfam" id="PF00170">
    <property type="entry name" value="bZIP_1"/>
    <property type="match status" value="1"/>
</dbReference>
<evidence type="ECO:0000313" key="9">
    <source>
        <dbReference type="Proteomes" id="UP000541444"/>
    </source>
</evidence>
<dbReference type="SUPFAM" id="SSF51182">
    <property type="entry name" value="RmlC-like cupins"/>
    <property type="match status" value="1"/>
</dbReference>
<keyword evidence="3" id="KW-0238">DNA-binding</keyword>
<evidence type="ECO:0000256" key="6">
    <source>
        <dbReference type="SAM" id="MobiDB-lite"/>
    </source>
</evidence>
<feature type="domain" description="BZIP" evidence="7">
    <location>
        <begin position="277"/>
        <end position="340"/>
    </location>
</feature>
<dbReference type="InterPro" id="IPR046347">
    <property type="entry name" value="bZIP_sf"/>
</dbReference>
<evidence type="ECO:0000256" key="3">
    <source>
        <dbReference type="ARBA" id="ARBA00023125"/>
    </source>
</evidence>
<comment type="caution">
    <text evidence="8">The sequence shown here is derived from an EMBL/GenBank/DDBJ whole genome shotgun (WGS) entry which is preliminary data.</text>
</comment>
<dbReference type="GO" id="GO:0003677">
    <property type="term" value="F:DNA binding"/>
    <property type="evidence" value="ECO:0007669"/>
    <property type="project" value="UniProtKB-KW"/>
</dbReference>
<dbReference type="CDD" id="cd14702">
    <property type="entry name" value="bZIP_plant_GBF1"/>
    <property type="match status" value="1"/>
</dbReference>
<feature type="compositionally biased region" description="Basic and acidic residues" evidence="6">
    <location>
        <begin position="263"/>
        <end position="278"/>
    </location>
</feature>
<feature type="region of interest" description="Disordered" evidence="6">
    <location>
        <begin position="159"/>
        <end position="190"/>
    </location>
</feature>
<dbReference type="PROSITE" id="PS00036">
    <property type="entry name" value="BZIP_BASIC"/>
    <property type="match status" value="1"/>
</dbReference>
<sequence length="922" mass="103427">MGSREERMHTKAKALIPTASTQVLPTLNSNIDHARDYLQERPPASLYPNWGTPIQAYYGGTTPSSFFTSTTASPSPHPYMWRGQQIIQPYGATLPYPTYYHHGGLYPHPNMNMSQSQDAGLRTTELEVKGSNEKDGALMKKPKGSLETTAVVGGLSIENGKAASGSGNDGASDSAESGSEASSYASDENMDQQEISAMKKRCFSQMHADGANAPNNNTAVNTQVSERGNLVGTNPVANVPSRERSNAFGSPPAAAPATMAGREGVEHKHMWGQDEREMRKQRRKLSNRESARRSRLRKQAECEELQVKVDKLGNENANLCKELRRLAEESRNLYTENASLTVRHLTSFAFQCIYLGQISIVPPNGLRIIQGTIATDFVVPKEEREPIIITEFGSISAVDVSDGIKGSYHLQFITLEPNSLFLPVLLHADMLFYVHSGSGSLSFYDEEAKNQINVQKGDVFRLPAGIVFYLQSSLESTRAKLRIYAIFTYPVIETPQMFTGAYSSLTDLVLGFDKEVLEAAFKVPTEVIDEIKRTRKPPAIIHVESKNETEGQLDWKVGIFEALIGRGGGSSSYELKNKNKKTKTFNILNRKPDFQNCNGWSTTVNRKDLHALKGSTIGVFMVNLTQGSMMGPHWNPRASEIAIVTHGEGMIRVVCSGTASSTESTCKNMSFKVKEGDVFVVPRFHPMAQISYNNDTFVFVGFSTMARKNYPQYLAGKSSVLTTLEKNILAMAFNVQNTTIDQLISSQAESIILECVSCADKEEMRMEEEIETARQGEEKRKREEEEARRREEEEKRRREEQARKREEEEKQEQEEAARREEEAKRQEKQRQEEEEARKHEEEGGGETQGETEEEMAKKQEEERQEKQRQEEKEEEEGGGEKQGEREGEKAERQEEERQEKQKEEEGGGGGKGRKSLKHIFIF</sequence>
<dbReference type="OrthoDB" id="2019862at2759"/>
<accession>A0A7J7NI71</accession>
<evidence type="ECO:0000256" key="2">
    <source>
        <dbReference type="ARBA" id="ARBA00023015"/>
    </source>
</evidence>
<keyword evidence="5" id="KW-0539">Nucleus</keyword>
<proteinExistence type="predicted"/>
<feature type="compositionally biased region" description="Polar residues" evidence="6">
    <location>
        <begin position="227"/>
        <end position="236"/>
    </location>
</feature>
<reference evidence="8 9" key="1">
    <citation type="journal article" date="2020" name="IScience">
        <title>Genome Sequencing of the Endangered Kingdonia uniflora (Circaeasteraceae, Ranunculales) Reveals Potential Mechanisms of Evolutionary Specialization.</title>
        <authorList>
            <person name="Sun Y."/>
            <person name="Deng T."/>
            <person name="Zhang A."/>
            <person name="Moore M.J."/>
            <person name="Landis J.B."/>
            <person name="Lin N."/>
            <person name="Zhang H."/>
            <person name="Zhang X."/>
            <person name="Huang J."/>
            <person name="Zhang X."/>
            <person name="Sun H."/>
            <person name="Wang H."/>
        </authorList>
    </citation>
    <scope>NUCLEOTIDE SEQUENCE [LARGE SCALE GENOMIC DNA]</scope>
    <source>
        <strain evidence="8">TB1705</strain>
        <tissue evidence="8">Leaf</tissue>
    </source>
</reference>
<dbReference type="EMBL" id="JACGCM010000786">
    <property type="protein sequence ID" value="KAF6166598.1"/>
    <property type="molecule type" value="Genomic_DNA"/>
</dbReference>
<keyword evidence="9" id="KW-1185">Reference proteome</keyword>
<dbReference type="Pfam" id="PF00190">
    <property type="entry name" value="Cupin_1"/>
    <property type="match status" value="2"/>
</dbReference>
<dbReference type="PANTHER" id="PTHR31189">
    <property type="entry name" value="OS03G0336100 PROTEIN-RELATED"/>
    <property type="match status" value="1"/>
</dbReference>
<evidence type="ECO:0000256" key="5">
    <source>
        <dbReference type="ARBA" id="ARBA00023242"/>
    </source>
</evidence>
<dbReference type="CDD" id="cd02244">
    <property type="entry name" value="cupin_7S_vicilin-like_N"/>
    <property type="match status" value="1"/>
</dbReference>
<dbReference type="SUPFAM" id="SSF57959">
    <property type="entry name" value="Leucine zipper domain"/>
    <property type="match status" value="1"/>
</dbReference>
<dbReference type="GO" id="GO:0005634">
    <property type="term" value="C:nucleus"/>
    <property type="evidence" value="ECO:0007669"/>
    <property type="project" value="UniProtKB-SubCell"/>
</dbReference>
<dbReference type="InterPro" id="IPR011051">
    <property type="entry name" value="RmlC_Cupin_sf"/>
</dbReference>
<dbReference type="AlphaFoldDB" id="A0A7J7NI71"/>
<dbReference type="Gene3D" id="2.60.120.10">
    <property type="entry name" value="Jelly Rolls"/>
    <property type="match status" value="2"/>
</dbReference>
<dbReference type="Proteomes" id="UP000541444">
    <property type="component" value="Unassembled WGS sequence"/>
</dbReference>
<dbReference type="SMART" id="SM00835">
    <property type="entry name" value="Cupin_1"/>
    <property type="match status" value="2"/>
</dbReference>
<keyword evidence="4" id="KW-0804">Transcription</keyword>
<feature type="compositionally biased region" description="Basic and acidic residues" evidence="6">
    <location>
        <begin position="854"/>
        <end position="871"/>
    </location>
</feature>
<evidence type="ECO:0000259" key="7">
    <source>
        <dbReference type="PROSITE" id="PS50217"/>
    </source>
</evidence>
<feature type="compositionally biased region" description="Basic and acidic residues" evidence="6">
    <location>
        <begin position="286"/>
        <end position="299"/>
    </location>
</feature>
<dbReference type="Pfam" id="PF07777">
    <property type="entry name" value="MFMR"/>
    <property type="match status" value="1"/>
</dbReference>
<protein>
    <recommendedName>
        <fullName evidence="7">BZIP domain-containing protein</fullName>
    </recommendedName>
</protein>
<evidence type="ECO:0000256" key="4">
    <source>
        <dbReference type="ARBA" id="ARBA00023163"/>
    </source>
</evidence>
<dbReference type="InterPro" id="IPR050253">
    <property type="entry name" value="Seed_Storage-Functional"/>
</dbReference>
<feature type="compositionally biased region" description="Basic and acidic residues" evidence="6">
    <location>
        <begin position="878"/>
        <end position="905"/>
    </location>
</feature>
<gene>
    <name evidence="8" type="ORF">GIB67_005460</name>
</gene>
<dbReference type="GO" id="GO:0003700">
    <property type="term" value="F:DNA-binding transcription factor activity"/>
    <property type="evidence" value="ECO:0007669"/>
    <property type="project" value="InterPro"/>
</dbReference>
<dbReference type="InterPro" id="IPR004827">
    <property type="entry name" value="bZIP"/>
</dbReference>
<organism evidence="8 9">
    <name type="scientific">Kingdonia uniflora</name>
    <dbReference type="NCBI Taxonomy" id="39325"/>
    <lineage>
        <taxon>Eukaryota</taxon>
        <taxon>Viridiplantae</taxon>
        <taxon>Streptophyta</taxon>
        <taxon>Embryophyta</taxon>
        <taxon>Tracheophyta</taxon>
        <taxon>Spermatophyta</taxon>
        <taxon>Magnoliopsida</taxon>
        <taxon>Ranunculales</taxon>
        <taxon>Circaeasteraceae</taxon>
        <taxon>Kingdonia</taxon>
    </lineage>
</organism>
<keyword evidence="2" id="KW-0805">Transcription regulation</keyword>
<dbReference type="InterPro" id="IPR014710">
    <property type="entry name" value="RmlC-like_jellyroll"/>
</dbReference>
<feature type="compositionally biased region" description="Low complexity" evidence="6">
    <location>
        <begin position="162"/>
        <end position="187"/>
    </location>
</feature>
<feature type="compositionally biased region" description="Basic and acidic residues" evidence="6">
    <location>
        <begin position="771"/>
        <end position="842"/>
    </location>
</feature>
<feature type="compositionally biased region" description="Basic residues" evidence="6">
    <location>
        <begin position="911"/>
        <end position="922"/>
    </location>
</feature>
<evidence type="ECO:0000313" key="8">
    <source>
        <dbReference type="EMBL" id="KAF6166598.1"/>
    </source>
</evidence>
<dbReference type="FunFam" id="1.20.5.170:FF:000020">
    <property type="entry name" value="BZIP transcription factor"/>
    <property type="match status" value="1"/>
</dbReference>
<dbReference type="InterPro" id="IPR006045">
    <property type="entry name" value="Cupin_1"/>
</dbReference>
<dbReference type="SMART" id="SM00338">
    <property type="entry name" value="BRLZ"/>
    <property type="match status" value="1"/>
</dbReference>